<keyword evidence="3" id="KW-1185">Reference proteome</keyword>
<dbReference type="PANTHER" id="PTHR43689">
    <property type="entry name" value="HYDROLASE"/>
    <property type="match status" value="1"/>
</dbReference>
<dbReference type="ESTHER" id="9gamm-b8kt15">
    <property type="family name" value="Mg-chelatase_BchO"/>
</dbReference>
<dbReference type="InterPro" id="IPR029058">
    <property type="entry name" value="AB_hydrolase_fold"/>
</dbReference>
<dbReference type="PRINTS" id="PR00111">
    <property type="entry name" value="ABHYDROLASE"/>
</dbReference>
<dbReference type="InterPro" id="IPR000639">
    <property type="entry name" value="Epox_hydrolase-like"/>
</dbReference>
<dbReference type="GO" id="GO:0003824">
    <property type="term" value="F:catalytic activity"/>
    <property type="evidence" value="ECO:0007669"/>
    <property type="project" value="InterPro"/>
</dbReference>
<dbReference type="EMBL" id="DS999411">
    <property type="protein sequence ID" value="EED34098.1"/>
    <property type="molecule type" value="Genomic_DNA"/>
</dbReference>
<evidence type="ECO:0000313" key="3">
    <source>
        <dbReference type="Proteomes" id="UP000004699"/>
    </source>
</evidence>
<dbReference type="NCBIfam" id="TIGR03056">
    <property type="entry name" value="bchO_mg_che_rel"/>
    <property type="match status" value="1"/>
</dbReference>
<proteinExistence type="predicted"/>
<dbReference type="Proteomes" id="UP000004699">
    <property type="component" value="Unassembled WGS sequence"/>
</dbReference>
<dbReference type="Gene3D" id="3.40.50.1820">
    <property type="entry name" value="alpha/beta hydrolase"/>
    <property type="match status" value="1"/>
</dbReference>
<dbReference type="Pfam" id="PF12697">
    <property type="entry name" value="Abhydrolase_6"/>
    <property type="match status" value="1"/>
</dbReference>
<dbReference type="SUPFAM" id="SSF53474">
    <property type="entry name" value="alpha/beta-Hydrolases"/>
    <property type="match status" value="1"/>
</dbReference>
<organism evidence="2 3">
    <name type="scientific">Luminiphilus syltensis NOR5-1B</name>
    <dbReference type="NCBI Taxonomy" id="565045"/>
    <lineage>
        <taxon>Bacteria</taxon>
        <taxon>Pseudomonadati</taxon>
        <taxon>Pseudomonadota</taxon>
        <taxon>Gammaproteobacteria</taxon>
        <taxon>Cellvibrionales</taxon>
        <taxon>Halieaceae</taxon>
        <taxon>Luminiphilus</taxon>
    </lineage>
</organism>
<name>B8KT15_9GAMM</name>
<sequence>MSPRPASASGTESGATFHRAAGHYWRVTEGGTGSDILLLHGTGASAHSWDYLSPILHEAGFRTVAPDLPGHGATDLLPARRMTLEAIATGVGELIEECGYEPKLVIGHSAGAAIALQMTMKGLIDPRGIISINGAFQPFGSFAAPLLSGAARLLAHTPLVSFMLSMKGNRNETVSRVIEQTGSQLQPEALDAYRLLAGRPRHVTGALRMMAAWDLRPLWYALPHLEVPLHLITGLEDKAVPPRQAHELADRVHGAKVHEIQNAGHLGHEEAPEIFAACVLEIAENLGLPAG</sequence>
<dbReference type="InterPro" id="IPR000073">
    <property type="entry name" value="AB_hydrolase_1"/>
</dbReference>
<dbReference type="RefSeq" id="WP_009018846.1">
    <property type="nucleotide sequence ID" value="NZ_DS999411.1"/>
</dbReference>
<dbReference type="eggNOG" id="COG2267">
    <property type="taxonomic scope" value="Bacteria"/>
</dbReference>
<dbReference type="PRINTS" id="PR00412">
    <property type="entry name" value="EPOXHYDRLASE"/>
</dbReference>
<dbReference type="STRING" id="565045.NOR51B_35"/>
<gene>
    <name evidence="2" type="ORF">NOR51B_35</name>
</gene>
<dbReference type="HOGENOM" id="CLU_020336_13_2_6"/>
<dbReference type="AlphaFoldDB" id="B8KT15"/>
<protein>
    <submittedName>
        <fullName evidence="2">Putative magnesium chelatase accessory protein</fullName>
    </submittedName>
</protein>
<dbReference type="InterPro" id="IPR017497">
    <property type="entry name" value="BchO"/>
</dbReference>
<dbReference type="OrthoDB" id="9780765at2"/>
<dbReference type="PANTHER" id="PTHR43689:SF8">
    <property type="entry name" value="ALPHA_BETA-HYDROLASES SUPERFAMILY PROTEIN"/>
    <property type="match status" value="1"/>
</dbReference>
<accession>B8KT15</accession>
<reference evidence="3" key="1">
    <citation type="journal article" date="2013" name="BMC Microbiol.">
        <title>Taxonomy and evolution of bacteriochlorophyll a-containing members of the OM60/NOR5 clade of marine gammaproteobacteria: description of Luminiphilus syltensis gen. nov., sp. nov., reclassification of Haliea rubra as Pseudohaliea rubra gen. nov., comb. nov., and emendation of Chromatocurvus halotolerans.</title>
        <authorList>
            <person name="Spring S."/>
            <person name="Riedel T."/>
            <person name="Sproer C."/>
            <person name="Yan S."/>
            <person name="Harder J."/>
            <person name="Fuchs B.M."/>
        </authorList>
    </citation>
    <scope>NUCLEOTIDE SEQUENCE [LARGE SCALE GENOMIC DNA]</scope>
    <source>
        <strain evidence="3">NOR51-B</strain>
    </source>
</reference>
<evidence type="ECO:0000313" key="2">
    <source>
        <dbReference type="EMBL" id="EED34098.1"/>
    </source>
</evidence>
<evidence type="ECO:0000259" key="1">
    <source>
        <dbReference type="Pfam" id="PF12697"/>
    </source>
</evidence>
<feature type="domain" description="AB hydrolase-1" evidence="1">
    <location>
        <begin position="36"/>
        <end position="277"/>
    </location>
</feature>